<accession>A0A3P7IF35</accession>
<dbReference type="Proteomes" id="UP000270094">
    <property type="component" value="Unassembled WGS sequence"/>
</dbReference>
<protein>
    <recommendedName>
        <fullName evidence="1">Mon2 C-terminal domain-containing protein</fullName>
    </recommendedName>
</protein>
<evidence type="ECO:0000259" key="1">
    <source>
        <dbReference type="Pfam" id="PF16206"/>
    </source>
</evidence>
<dbReference type="Pfam" id="PF16206">
    <property type="entry name" value="Mon2_C"/>
    <property type="match status" value="3"/>
</dbReference>
<sequence length="801" mass="89911">MNEAIVQPNSSEHPHAWHFISKLSDENIAVAATGRDCSLFPLAMLLRFASLNLHRQKVFWSRVTSHFIKICGHTTASLREWAAVALASIIKQAFKAKTEMSVEEHQQLTLSTLRSLCSVHQADVQRRQLDCLMALLQTDGAQLVRDMWQHVVYIVAAVVDEENCSDEALVRQGYLGLRLVAADFLQSLPFECVSALVEAVARYGKQMADHNISLSALTQLWTISDFVFRKSEEVGADASEKVWLVLYTCLSELCTDVRPSVRKSACQTLLQTVASHGHALRIGTWNHMVWQIIMPLLDRVRVQTRSASTERASGALLMHHSRDTQQKQWTETCIHTLSAASKIFIAQRKALLSLEDFGSAWEALLSYLEWAACYHNAELSLSAIKSFQAILLGKVSAQTLDINTRERASSVENSLEDATPYLPLPQWIESWNTWQRISRGLARMESGTLLPDGELVFEEKIWSIPRDITDIVIDKAPYLPGPSHLTTLLHIFPPLFEHVARHIAVDELKAEQLPSVLESLINVPVPSEQAPFVMQSLHSHMSPTQEAVCEAIRSIYNECTSPGSPLRDALADQIRQLLRFSGLALKSPAALRPSGMTSSGQKDYVSFRKLDSNKADYFGTSGREWALQWIIPFAETCLRMAVEFLSNTAAYPEIIRSLVVVDVVKFLGEPLYLKYSCISPTTWKLAASSLITVYYCADSVEHFESLWPAICDTLEKFLFTPKSVVDFSNVILLEVWKVTYSFSVCPRLAADERKRDELAECQIIELVRSELLLHSSTLPQSMIQRLISILNRGSISQLDPT</sequence>
<keyword evidence="3" id="KW-1185">Reference proteome</keyword>
<feature type="domain" description="Mon2 C-terminal" evidence="1">
    <location>
        <begin position="426"/>
        <end position="796"/>
    </location>
</feature>
<dbReference type="EMBL" id="UYYB01000531">
    <property type="protein sequence ID" value="VDM65339.1"/>
    <property type="molecule type" value="Genomic_DNA"/>
</dbReference>
<feature type="domain" description="Mon2 C-terminal" evidence="1">
    <location>
        <begin position="183"/>
        <end position="234"/>
    </location>
</feature>
<dbReference type="OrthoDB" id="294853at2759"/>
<dbReference type="InterPro" id="IPR016024">
    <property type="entry name" value="ARM-type_fold"/>
</dbReference>
<proteinExistence type="predicted"/>
<feature type="domain" description="Mon2 C-terminal" evidence="1">
    <location>
        <begin position="240"/>
        <end position="398"/>
    </location>
</feature>
<reference evidence="2 3" key="1">
    <citation type="submission" date="2018-11" db="EMBL/GenBank/DDBJ databases">
        <authorList>
            <consortium name="Pathogen Informatics"/>
        </authorList>
    </citation>
    <scope>NUCLEOTIDE SEQUENCE [LARGE SCALE GENOMIC DNA]</scope>
</reference>
<dbReference type="InterPro" id="IPR032817">
    <property type="entry name" value="Mon2_C"/>
</dbReference>
<organism evidence="2 3">
    <name type="scientific">Strongylus vulgaris</name>
    <name type="common">Blood worm</name>
    <dbReference type="NCBI Taxonomy" id="40348"/>
    <lineage>
        <taxon>Eukaryota</taxon>
        <taxon>Metazoa</taxon>
        <taxon>Ecdysozoa</taxon>
        <taxon>Nematoda</taxon>
        <taxon>Chromadorea</taxon>
        <taxon>Rhabditida</taxon>
        <taxon>Rhabditina</taxon>
        <taxon>Rhabditomorpha</taxon>
        <taxon>Strongyloidea</taxon>
        <taxon>Strongylidae</taxon>
        <taxon>Strongylus</taxon>
    </lineage>
</organism>
<dbReference type="SUPFAM" id="SSF48371">
    <property type="entry name" value="ARM repeat"/>
    <property type="match status" value="1"/>
</dbReference>
<evidence type="ECO:0000313" key="3">
    <source>
        <dbReference type="Proteomes" id="UP000270094"/>
    </source>
</evidence>
<feature type="non-terminal residue" evidence="2">
    <location>
        <position position="801"/>
    </location>
</feature>
<gene>
    <name evidence="2" type="ORF">SVUK_LOCUS337</name>
</gene>
<dbReference type="AlphaFoldDB" id="A0A3P7IF35"/>
<name>A0A3P7IF35_STRVU</name>
<evidence type="ECO:0000313" key="2">
    <source>
        <dbReference type="EMBL" id="VDM65339.1"/>
    </source>
</evidence>